<gene>
    <name evidence="1" type="ORF">CDEB00056_LOCUS9582</name>
</gene>
<dbReference type="AlphaFoldDB" id="A0A7S3Q3X0"/>
<dbReference type="EMBL" id="HBIO01012347">
    <property type="protein sequence ID" value="CAE0464741.1"/>
    <property type="molecule type" value="Transcribed_RNA"/>
</dbReference>
<accession>A0A7S3Q3X0</accession>
<name>A0A7S3Q3X0_9STRA</name>
<sequence length="143" mass="15185">MDCETLASANDAYGGRTSVGHFHTEGLGELGGGVGDKCDHGSFDALIFAPSLHNSRIVHTVNDNLLDSGGLEFFLFLKVSRNLLCGSGGGECSGETHKDDILSGAVVGDVNLLHIGESLHYLNRGKGRECHFREGAEVVVQSW</sequence>
<reference evidence="1" key="1">
    <citation type="submission" date="2021-01" db="EMBL/GenBank/DDBJ databases">
        <authorList>
            <person name="Corre E."/>
            <person name="Pelletier E."/>
            <person name="Niang G."/>
            <person name="Scheremetjew M."/>
            <person name="Finn R."/>
            <person name="Kale V."/>
            <person name="Holt S."/>
            <person name="Cochrane G."/>
            <person name="Meng A."/>
            <person name="Brown T."/>
            <person name="Cohen L."/>
        </authorList>
    </citation>
    <scope>NUCLEOTIDE SEQUENCE</scope>
    <source>
        <strain evidence="1">MM31A-1</strain>
    </source>
</reference>
<proteinExistence type="predicted"/>
<protein>
    <submittedName>
        <fullName evidence="1">Uncharacterized protein</fullName>
    </submittedName>
</protein>
<organism evidence="1">
    <name type="scientific">Chaetoceros debilis</name>
    <dbReference type="NCBI Taxonomy" id="122233"/>
    <lineage>
        <taxon>Eukaryota</taxon>
        <taxon>Sar</taxon>
        <taxon>Stramenopiles</taxon>
        <taxon>Ochrophyta</taxon>
        <taxon>Bacillariophyta</taxon>
        <taxon>Coscinodiscophyceae</taxon>
        <taxon>Chaetocerotophycidae</taxon>
        <taxon>Chaetocerotales</taxon>
        <taxon>Chaetocerotaceae</taxon>
        <taxon>Chaetoceros</taxon>
    </lineage>
</organism>
<evidence type="ECO:0000313" key="1">
    <source>
        <dbReference type="EMBL" id="CAE0464741.1"/>
    </source>
</evidence>